<proteinExistence type="predicted"/>
<dbReference type="OrthoDB" id="207378at2759"/>
<evidence type="ECO:0000256" key="1">
    <source>
        <dbReference type="SAM" id="Phobius"/>
    </source>
</evidence>
<feature type="non-terminal residue" evidence="3">
    <location>
        <position position="1"/>
    </location>
</feature>
<organism evidence="3 4">
    <name type="scientific">Brachionus plicatilis</name>
    <name type="common">Marine rotifer</name>
    <name type="synonym">Brachionus muelleri</name>
    <dbReference type="NCBI Taxonomy" id="10195"/>
    <lineage>
        <taxon>Eukaryota</taxon>
        <taxon>Metazoa</taxon>
        <taxon>Spiralia</taxon>
        <taxon>Gnathifera</taxon>
        <taxon>Rotifera</taxon>
        <taxon>Eurotatoria</taxon>
        <taxon>Monogononta</taxon>
        <taxon>Pseudotrocha</taxon>
        <taxon>Ploima</taxon>
        <taxon>Brachionidae</taxon>
        <taxon>Brachionus</taxon>
    </lineage>
</organism>
<name>A0A3M7QM15_BRAPC</name>
<feature type="transmembrane region" description="Helical" evidence="1">
    <location>
        <begin position="60"/>
        <end position="79"/>
    </location>
</feature>
<feature type="transmembrane region" description="Helical" evidence="1">
    <location>
        <begin position="273"/>
        <end position="295"/>
    </location>
</feature>
<keyword evidence="1" id="KW-0812">Transmembrane</keyword>
<reference evidence="3 4" key="1">
    <citation type="journal article" date="2018" name="Sci. Rep.">
        <title>Genomic signatures of local adaptation to the degree of environmental predictability in rotifers.</title>
        <authorList>
            <person name="Franch-Gras L."/>
            <person name="Hahn C."/>
            <person name="Garcia-Roger E.M."/>
            <person name="Carmona M.J."/>
            <person name="Serra M."/>
            <person name="Gomez A."/>
        </authorList>
    </citation>
    <scope>NUCLEOTIDE SEQUENCE [LARGE SCALE GENOMIC DNA]</scope>
    <source>
        <strain evidence="3">HYR1</strain>
    </source>
</reference>
<dbReference type="Pfam" id="PF01757">
    <property type="entry name" value="Acyl_transf_3"/>
    <property type="match status" value="1"/>
</dbReference>
<evidence type="ECO:0000313" key="4">
    <source>
        <dbReference type="Proteomes" id="UP000276133"/>
    </source>
</evidence>
<feature type="transmembrane region" description="Helical" evidence="1">
    <location>
        <begin position="86"/>
        <end position="110"/>
    </location>
</feature>
<feature type="transmembrane region" description="Helical" evidence="1">
    <location>
        <begin position="207"/>
        <end position="231"/>
    </location>
</feature>
<comment type="caution">
    <text evidence="3">The sequence shown here is derived from an EMBL/GenBank/DDBJ whole genome shotgun (WGS) entry which is preliminary data.</text>
</comment>
<dbReference type="EMBL" id="REGN01005703">
    <property type="protein sequence ID" value="RNA12372.1"/>
    <property type="molecule type" value="Genomic_DNA"/>
</dbReference>
<dbReference type="GO" id="GO:0016747">
    <property type="term" value="F:acyltransferase activity, transferring groups other than amino-acyl groups"/>
    <property type="evidence" value="ECO:0007669"/>
    <property type="project" value="InterPro"/>
</dbReference>
<dbReference type="PANTHER" id="PTHR11161:SF65">
    <property type="entry name" value="NOSE RESISTANT TO FLUOXETINE PROTEIN 6"/>
    <property type="match status" value="1"/>
</dbReference>
<dbReference type="AlphaFoldDB" id="A0A3M7QM15"/>
<dbReference type="PANTHER" id="PTHR11161">
    <property type="entry name" value="O-ACYLTRANSFERASE"/>
    <property type="match status" value="1"/>
</dbReference>
<feature type="transmembrane region" description="Helical" evidence="1">
    <location>
        <begin position="243"/>
        <end position="261"/>
    </location>
</feature>
<dbReference type="InterPro" id="IPR052728">
    <property type="entry name" value="O2_lipid_transport_reg"/>
</dbReference>
<accession>A0A3M7QM15</accession>
<feature type="domain" description="Acyltransferase 3" evidence="2">
    <location>
        <begin position="29"/>
        <end position="291"/>
    </location>
</feature>
<keyword evidence="1" id="KW-0472">Membrane</keyword>
<evidence type="ECO:0000313" key="3">
    <source>
        <dbReference type="EMBL" id="RNA12372.1"/>
    </source>
</evidence>
<keyword evidence="1" id="KW-1133">Transmembrane helix</keyword>
<gene>
    <name evidence="3" type="ORF">BpHYR1_000494</name>
</gene>
<dbReference type="InterPro" id="IPR002656">
    <property type="entry name" value="Acyl_transf_3_dom"/>
</dbReference>
<dbReference type="Proteomes" id="UP000276133">
    <property type="component" value="Unassembled WGS sequence"/>
</dbReference>
<feature type="transmembrane region" description="Helical" evidence="1">
    <location>
        <begin position="164"/>
        <end position="184"/>
    </location>
</feature>
<protein>
    <submittedName>
        <fullName evidence="3">Nose resistant to fluoxetine 6-like</fullName>
    </submittedName>
</protein>
<keyword evidence="4" id="KW-1185">Reference proteome</keyword>
<evidence type="ECO:0000259" key="2">
    <source>
        <dbReference type="Pfam" id="PF01757"/>
    </source>
</evidence>
<sequence>RLTPAYLVAFLISLNLSPYMGNGPLFPDSGFESNECKYQWWANALYINNFYKPENFCFGIAWYLANDFQFHLFAPLILIPLVLKKIFLAIGISVGLLAVNVLLIVLNLYYRQIEAAQFGQNFKEFFMDYYIIPWYRMAPYIIGILVGYLVVACKKRSIKLKNSLNVFFWIITLLLTSVTVFGLYPDALGENPLTRETRILYQSLSKIAWSVAIGYLVFSCVMSTGGLVNTILSWSFWVPLSRINYSAFLIHIMVIMAFNVNQEHLFHLQDLNMAVHFLAQIIFTYAFAYLFNLFFEQPFVAVEKFFIKF</sequence>
<feature type="transmembrane region" description="Helical" evidence="1">
    <location>
        <begin position="130"/>
        <end position="152"/>
    </location>
</feature>